<keyword evidence="3" id="KW-1185">Reference proteome</keyword>
<accession>A0A1I6UCR7</accession>
<evidence type="ECO:0000313" key="3">
    <source>
        <dbReference type="Proteomes" id="UP000182827"/>
    </source>
</evidence>
<dbReference type="Proteomes" id="UP000182827">
    <property type="component" value="Unassembled WGS sequence"/>
</dbReference>
<evidence type="ECO:0000256" key="1">
    <source>
        <dbReference type="SAM" id="MobiDB-lite"/>
    </source>
</evidence>
<reference evidence="3" key="1">
    <citation type="submission" date="2016-10" db="EMBL/GenBank/DDBJ databases">
        <authorList>
            <person name="Varghese N."/>
            <person name="Submissions S."/>
        </authorList>
    </citation>
    <scope>NUCLEOTIDE SEQUENCE [LARGE SCALE GENOMIC DNA]</scope>
    <source>
        <strain evidence="3">ANC 5076</strain>
    </source>
</reference>
<evidence type="ECO:0000313" key="2">
    <source>
        <dbReference type="EMBL" id="SFS99266.1"/>
    </source>
</evidence>
<dbReference type="EMBL" id="FOZU01000015">
    <property type="protein sequence ID" value="SFS99266.1"/>
    <property type="molecule type" value="Genomic_DNA"/>
</dbReference>
<protein>
    <recommendedName>
        <fullName evidence="4">Phage tail assembly chaperone</fullName>
    </recommendedName>
</protein>
<gene>
    <name evidence="2" type="ORF">SAMN05444586_101590</name>
</gene>
<name>A0A1I6UCR7_9GAMM</name>
<dbReference type="AlphaFoldDB" id="A0A1I6UCR7"/>
<feature type="region of interest" description="Disordered" evidence="1">
    <location>
        <begin position="122"/>
        <end position="145"/>
    </location>
</feature>
<dbReference type="RefSeq" id="WP_074946511.1">
    <property type="nucleotide sequence ID" value="NZ_FOZU01000015.1"/>
</dbReference>
<evidence type="ECO:0008006" key="4">
    <source>
        <dbReference type="Google" id="ProtNLM"/>
    </source>
</evidence>
<sequence>MAKFTLKAALTAAGVGTFVEKTIKFRDAEGQEFEGEVLIKIISHDDVVNATDIFKVKNKQDITLDQLRKALVYQTVYEDEEKRFFPKISDTGTVSTEILNAMYDIADEVIDFSGKNWISAKKKKDGVNSSSTELEEEQLPKPSEE</sequence>
<proteinExistence type="predicted"/>
<organism evidence="2 3">
    <name type="scientific">Acinetobacter bohemicus</name>
    <dbReference type="NCBI Taxonomy" id="1435036"/>
    <lineage>
        <taxon>Bacteria</taxon>
        <taxon>Pseudomonadati</taxon>
        <taxon>Pseudomonadota</taxon>
        <taxon>Gammaproteobacteria</taxon>
        <taxon>Moraxellales</taxon>
        <taxon>Moraxellaceae</taxon>
        <taxon>Acinetobacter</taxon>
    </lineage>
</organism>